<dbReference type="AlphaFoldDB" id="A0A0D2JBE1"/>
<dbReference type="EC" id="2.7.11.22" evidence="1"/>
<dbReference type="RefSeq" id="XP_013896092.1">
    <property type="nucleotide sequence ID" value="XM_014040638.1"/>
</dbReference>
<protein>
    <recommendedName>
        <fullName evidence="1">cyclin-dependent kinase</fullName>
        <ecNumber evidence="1">2.7.11.22</ecNumber>
    </recommendedName>
</protein>
<evidence type="ECO:0000256" key="7">
    <source>
        <dbReference type="ARBA" id="ARBA00047811"/>
    </source>
</evidence>
<evidence type="ECO:0000313" key="11">
    <source>
        <dbReference type="Proteomes" id="UP000054498"/>
    </source>
</evidence>
<evidence type="ECO:0000256" key="8">
    <source>
        <dbReference type="ARBA" id="ARBA00048367"/>
    </source>
</evidence>
<name>A0A0D2JBE1_9CHLO</name>
<evidence type="ECO:0000256" key="5">
    <source>
        <dbReference type="ARBA" id="ARBA00022777"/>
    </source>
</evidence>
<dbReference type="PANTHER" id="PTHR24056">
    <property type="entry name" value="CELL DIVISION PROTEIN KINASE"/>
    <property type="match status" value="1"/>
</dbReference>
<dbReference type="GeneID" id="25728096"/>
<dbReference type="GO" id="GO:0004693">
    <property type="term" value="F:cyclin-dependent protein serine/threonine kinase activity"/>
    <property type="evidence" value="ECO:0007669"/>
    <property type="project" value="UniProtKB-EC"/>
</dbReference>
<evidence type="ECO:0000256" key="6">
    <source>
        <dbReference type="ARBA" id="ARBA00022840"/>
    </source>
</evidence>
<dbReference type="STRING" id="145388.A0A0D2JBE1"/>
<evidence type="ECO:0000256" key="4">
    <source>
        <dbReference type="ARBA" id="ARBA00022741"/>
    </source>
</evidence>
<dbReference type="KEGG" id="mng:MNEG_10889"/>
<proteinExistence type="predicted"/>
<keyword evidence="3 10" id="KW-0808">Transferase</keyword>
<keyword evidence="6" id="KW-0067">ATP-binding</keyword>
<evidence type="ECO:0000259" key="9">
    <source>
        <dbReference type="PROSITE" id="PS50011"/>
    </source>
</evidence>
<keyword evidence="11" id="KW-1185">Reference proteome</keyword>
<evidence type="ECO:0000313" key="10">
    <source>
        <dbReference type="EMBL" id="KIY97072.1"/>
    </source>
</evidence>
<dbReference type="GO" id="GO:0005634">
    <property type="term" value="C:nucleus"/>
    <property type="evidence" value="ECO:0007669"/>
    <property type="project" value="TreeGrafter"/>
</dbReference>
<dbReference type="InterPro" id="IPR011009">
    <property type="entry name" value="Kinase-like_dom_sf"/>
</dbReference>
<dbReference type="SUPFAM" id="SSF56112">
    <property type="entry name" value="Protein kinase-like (PK-like)"/>
    <property type="match status" value="1"/>
</dbReference>
<comment type="catalytic activity">
    <reaction evidence="7">
        <text>L-threonyl-[protein] + ATP = O-phospho-L-threonyl-[protein] + ADP + H(+)</text>
        <dbReference type="Rhea" id="RHEA:46608"/>
        <dbReference type="Rhea" id="RHEA-COMP:11060"/>
        <dbReference type="Rhea" id="RHEA-COMP:11605"/>
        <dbReference type="ChEBI" id="CHEBI:15378"/>
        <dbReference type="ChEBI" id="CHEBI:30013"/>
        <dbReference type="ChEBI" id="CHEBI:30616"/>
        <dbReference type="ChEBI" id="CHEBI:61977"/>
        <dbReference type="ChEBI" id="CHEBI:456216"/>
        <dbReference type="EC" id="2.7.11.22"/>
    </reaction>
</comment>
<dbReference type="PANTHER" id="PTHR24056:SF111">
    <property type="entry name" value="CYCLIN-DEPENDENT KINASE-LIKE 5"/>
    <property type="match status" value="1"/>
</dbReference>
<keyword evidence="4" id="KW-0547">Nucleotide-binding</keyword>
<evidence type="ECO:0000256" key="2">
    <source>
        <dbReference type="ARBA" id="ARBA00022527"/>
    </source>
</evidence>
<gene>
    <name evidence="10" type="ORF">MNEG_10889</name>
</gene>
<dbReference type="InterPro" id="IPR050108">
    <property type="entry name" value="CDK"/>
</dbReference>
<keyword evidence="5 10" id="KW-0418">Kinase</keyword>
<dbReference type="Proteomes" id="UP000054498">
    <property type="component" value="Unassembled WGS sequence"/>
</dbReference>
<accession>A0A0D2JBE1</accession>
<reference evidence="10 11" key="1">
    <citation type="journal article" date="2013" name="BMC Genomics">
        <title>Reconstruction of the lipid metabolism for the microalga Monoraphidium neglectum from its genome sequence reveals characteristics suitable for biofuel production.</title>
        <authorList>
            <person name="Bogen C."/>
            <person name="Al-Dilaimi A."/>
            <person name="Albersmeier A."/>
            <person name="Wichmann J."/>
            <person name="Grundmann M."/>
            <person name="Rupp O."/>
            <person name="Lauersen K.J."/>
            <person name="Blifernez-Klassen O."/>
            <person name="Kalinowski J."/>
            <person name="Goesmann A."/>
            <person name="Mussgnug J.H."/>
            <person name="Kruse O."/>
        </authorList>
    </citation>
    <scope>NUCLEOTIDE SEQUENCE [LARGE SCALE GENOMIC DNA]</scope>
    <source>
        <strain evidence="10 11">SAG 48.87</strain>
    </source>
</reference>
<feature type="domain" description="Protein kinase" evidence="9">
    <location>
        <begin position="4"/>
        <end position="140"/>
    </location>
</feature>
<dbReference type="PROSITE" id="PS50011">
    <property type="entry name" value="PROTEIN_KINASE_DOM"/>
    <property type="match status" value="1"/>
</dbReference>
<dbReference type="EMBL" id="KK102721">
    <property type="protein sequence ID" value="KIY97072.1"/>
    <property type="molecule type" value="Genomic_DNA"/>
</dbReference>
<dbReference type="OrthoDB" id="548217at2759"/>
<sequence>MQKYEVIDACGSGAYGMVFKAVNSATGEQVAIKKFKESDDDEIVRKTTLREVKMLRMLRQENIVDLKEAFRRKKRLYLVFEYIEHTLLQVLEASPSGLAPELVRRYVWQLVRATCTSLTLIMSLDWIMSGRTLLTSSFTL</sequence>
<dbReference type="SMART" id="SM00220">
    <property type="entry name" value="S_TKc"/>
    <property type="match status" value="1"/>
</dbReference>
<dbReference type="GO" id="GO:0005524">
    <property type="term" value="F:ATP binding"/>
    <property type="evidence" value="ECO:0007669"/>
    <property type="project" value="UniProtKB-KW"/>
</dbReference>
<evidence type="ECO:0000256" key="1">
    <source>
        <dbReference type="ARBA" id="ARBA00012425"/>
    </source>
</evidence>
<comment type="catalytic activity">
    <reaction evidence="8">
        <text>L-seryl-[protein] + ATP = O-phospho-L-seryl-[protein] + ADP + H(+)</text>
        <dbReference type="Rhea" id="RHEA:17989"/>
        <dbReference type="Rhea" id="RHEA-COMP:9863"/>
        <dbReference type="Rhea" id="RHEA-COMP:11604"/>
        <dbReference type="ChEBI" id="CHEBI:15378"/>
        <dbReference type="ChEBI" id="CHEBI:29999"/>
        <dbReference type="ChEBI" id="CHEBI:30616"/>
        <dbReference type="ChEBI" id="CHEBI:83421"/>
        <dbReference type="ChEBI" id="CHEBI:456216"/>
        <dbReference type="EC" id="2.7.11.22"/>
    </reaction>
</comment>
<evidence type="ECO:0000256" key="3">
    <source>
        <dbReference type="ARBA" id="ARBA00022679"/>
    </source>
</evidence>
<organism evidence="10 11">
    <name type="scientific">Monoraphidium neglectum</name>
    <dbReference type="NCBI Taxonomy" id="145388"/>
    <lineage>
        <taxon>Eukaryota</taxon>
        <taxon>Viridiplantae</taxon>
        <taxon>Chlorophyta</taxon>
        <taxon>core chlorophytes</taxon>
        <taxon>Chlorophyceae</taxon>
        <taxon>CS clade</taxon>
        <taxon>Sphaeropleales</taxon>
        <taxon>Selenastraceae</taxon>
        <taxon>Monoraphidium</taxon>
    </lineage>
</organism>
<keyword evidence="2" id="KW-0723">Serine/threonine-protein kinase</keyword>
<dbReference type="Gene3D" id="3.30.200.20">
    <property type="entry name" value="Phosphorylase Kinase, domain 1"/>
    <property type="match status" value="1"/>
</dbReference>
<dbReference type="GO" id="GO:0106310">
    <property type="term" value="F:protein serine kinase activity"/>
    <property type="evidence" value="ECO:0007669"/>
    <property type="project" value="RHEA"/>
</dbReference>
<dbReference type="InterPro" id="IPR000719">
    <property type="entry name" value="Prot_kinase_dom"/>
</dbReference>
<dbReference type="FunFam" id="3.30.200.20:FF:000049">
    <property type="entry name" value="cyclin-dependent kinase-like 1 isoform X1"/>
    <property type="match status" value="1"/>
</dbReference>
<dbReference type="Pfam" id="PF00069">
    <property type="entry name" value="Pkinase"/>
    <property type="match status" value="1"/>
</dbReference>